<name>A0AAU9G1L9_DROMD</name>
<gene>
    <name evidence="3" type="ORF">DMAD_01454</name>
</gene>
<feature type="compositionally biased region" description="Acidic residues" evidence="1">
    <location>
        <begin position="161"/>
        <end position="176"/>
    </location>
</feature>
<reference evidence="3 4" key="1">
    <citation type="submission" date="2024-02" db="EMBL/GenBank/DDBJ databases">
        <title>A chromosome-level genome assembly of Drosophila madeirensis, a fruit fly species endemic to Madeira island.</title>
        <authorList>
            <person name="Tomihara K."/>
            <person name="Llopart A."/>
            <person name="Yamamoto D."/>
        </authorList>
    </citation>
    <scope>NUCLEOTIDE SEQUENCE [LARGE SCALE GENOMIC DNA]</scope>
    <source>
        <strain evidence="3 4">RF1</strain>
    </source>
</reference>
<feature type="compositionally biased region" description="Low complexity" evidence="1">
    <location>
        <begin position="128"/>
        <end position="160"/>
    </location>
</feature>
<feature type="signal peptide" evidence="2">
    <location>
        <begin position="1"/>
        <end position="17"/>
    </location>
</feature>
<dbReference type="GO" id="GO:0016301">
    <property type="term" value="F:kinase activity"/>
    <property type="evidence" value="ECO:0007669"/>
    <property type="project" value="UniProtKB-KW"/>
</dbReference>
<evidence type="ECO:0000256" key="1">
    <source>
        <dbReference type="SAM" id="MobiDB-lite"/>
    </source>
</evidence>
<feature type="compositionally biased region" description="Acidic residues" evidence="1">
    <location>
        <begin position="187"/>
        <end position="219"/>
    </location>
</feature>
<protein>
    <submittedName>
        <fullName evidence="3">Probable serine/threonine-protein kinase mps1</fullName>
    </submittedName>
</protein>
<feature type="chain" id="PRO_5043930695" evidence="2">
    <location>
        <begin position="18"/>
        <end position="236"/>
    </location>
</feature>
<dbReference type="AlphaFoldDB" id="A0AAU9G1L9"/>
<organism evidence="3 4">
    <name type="scientific">Drosophila madeirensis</name>
    <name type="common">Fruit fly</name>
    <dbReference type="NCBI Taxonomy" id="30013"/>
    <lineage>
        <taxon>Eukaryota</taxon>
        <taxon>Metazoa</taxon>
        <taxon>Ecdysozoa</taxon>
        <taxon>Arthropoda</taxon>
        <taxon>Hexapoda</taxon>
        <taxon>Insecta</taxon>
        <taxon>Pterygota</taxon>
        <taxon>Neoptera</taxon>
        <taxon>Endopterygota</taxon>
        <taxon>Diptera</taxon>
        <taxon>Brachycera</taxon>
        <taxon>Muscomorpha</taxon>
        <taxon>Ephydroidea</taxon>
        <taxon>Drosophilidae</taxon>
        <taxon>Drosophila</taxon>
        <taxon>Sophophora</taxon>
    </lineage>
</organism>
<evidence type="ECO:0000313" key="4">
    <source>
        <dbReference type="Proteomes" id="UP001500889"/>
    </source>
</evidence>
<accession>A0AAU9G1L9</accession>
<evidence type="ECO:0000256" key="2">
    <source>
        <dbReference type="SAM" id="SignalP"/>
    </source>
</evidence>
<dbReference type="EMBL" id="AP029266">
    <property type="protein sequence ID" value="BFG01783.1"/>
    <property type="molecule type" value="Genomic_DNA"/>
</dbReference>
<dbReference type="PROSITE" id="PS51257">
    <property type="entry name" value="PROKAR_LIPOPROTEIN"/>
    <property type="match status" value="1"/>
</dbReference>
<keyword evidence="3" id="KW-0808">Transferase</keyword>
<proteinExistence type="predicted"/>
<dbReference type="Proteomes" id="UP001500889">
    <property type="component" value="Chromosome A"/>
</dbReference>
<keyword evidence="2" id="KW-0732">Signal</keyword>
<feature type="region of interest" description="Disordered" evidence="1">
    <location>
        <begin position="117"/>
        <end position="236"/>
    </location>
</feature>
<sequence length="236" mass="26590">MNRSLAILLLAIIGCGSLELLQAHGAPLPEKSHKRWVRRRVSRYDPDLDIVEVKDVYYVRRPKKVVTNPISEDEMDRRVRCDFDPHRSECQGLTSTTDDSIDRRIRCDFDPTADDCKAAAVTQPPPRSTTHATTTTSSTTTTTTTPTTTTTTDLPLLPELTEPEEEPEEAPEEEEERLTTTEADYTLPEENDEDPEDPEDADEADDDGADADEEDDYDTEDHSHMGSIDPSEWNPR</sequence>
<keyword evidence="4" id="KW-1185">Reference proteome</keyword>
<keyword evidence="3" id="KW-0418">Kinase</keyword>
<evidence type="ECO:0000313" key="3">
    <source>
        <dbReference type="EMBL" id="BFG01783.1"/>
    </source>
</evidence>